<dbReference type="GO" id="GO:0005886">
    <property type="term" value="C:plasma membrane"/>
    <property type="evidence" value="ECO:0007669"/>
    <property type="project" value="UniProtKB-SubCell"/>
</dbReference>
<dbReference type="Pfam" id="PF00691">
    <property type="entry name" value="OmpA"/>
    <property type="match status" value="1"/>
</dbReference>
<proteinExistence type="inferred from homology"/>
<keyword evidence="4 8" id="KW-0812">Transmembrane</keyword>
<dbReference type="Pfam" id="PF13677">
    <property type="entry name" value="MotB_plug"/>
    <property type="match status" value="1"/>
</dbReference>
<evidence type="ECO:0000256" key="1">
    <source>
        <dbReference type="ARBA" id="ARBA00004162"/>
    </source>
</evidence>
<comment type="similarity">
    <text evidence="2">Belongs to the MotB family.</text>
</comment>
<dbReference type="RefSeq" id="WP_221312454.1">
    <property type="nucleotide sequence ID" value="NZ_JACHIP010000001.1"/>
</dbReference>
<evidence type="ECO:0000313" key="11">
    <source>
        <dbReference type="Proteomes" id="UP000540989"/>
    </source>
</evidence>
<keyword evidence="3" id="KW-1003">Cell membrane</keyword>
<name>A0A7W8E1N8_9BACT</name>
<dbReference type="InterPro" id="IPR036737">
    <property type="entry name" value="OmpA-like_sf"/>
</dbReference>
<dbReference type="PROSITE" id="PS51123">
    <property type="entry name" value="OMPA_2"/>
    <property type="match status" value="1"/>
</dbReference>
<evidence type="ECO:0000256" key="2">
    <source>
        <dbReference type="ARBA" id="ARBA00008914"/>
    </source>
</evidence>
<dbReference type="Proteomes" id="UP000540989">
    <property type="component" value="Unassembled WGS sequence"/>
</dbReference>
<reference evidence="10 11" key="1">
    <citation type="submission" date="2020-08" db="EMBL/GenBank/DDBJ databases">
        <title>Genomic Encyclopedia of Type Strains, Phase IV (KMG-V): Genome sequencing to study the core and pangenomes of soil and plant-associated prokaryotes.</title>
        <authorList>
            <person name="Whitman W."/>
        </authorList>
    </citation>
    <scope>NUCLEOTIDE SEQUENCE [LARGE SCALE GENOMIC DNA]</scope>
    <source>
        <strain evidence="10 11">M8UP14</strain>
    </source>
</reference>
<dbReference type="PANTHER" id="PTHR30329:SF21">
    <property type="entry name" value="LIPOPROTEIN YIAD-RELATED"/>
    <property type="match status" value="1"/>
</dbReference>
<evidence type="ECO:0000256" key="4">
    <source>
        <dbReference type="ARBA" id="ARBA00022692"/>
    </source>
</evidence>
<dbReference type="PANTHER" id="PTHR30329">
    <property type="entry name" value="STATOR ELEMENT OF FLAGELLAR MOTOR COMPLEX"/>
    <property type="match status" value="1"/>
</dbReference>
<evidence type="ECO:0000256" key="5">
    <source>
        <dbReference type="ARBA" id="ARBA00022989"/>
    </source>
</evidence>
<evidence type="ECO:0000256" key="3">
    <source>
        <dbReference type="ARBA" id="ARBA00022475"/>
    </source>
</evidence>
<feature type="transmembrane region" description="Helical" evidence="8">
    <location>
        <begin position="15"/>
        <end position="34"/>
    </location>
</feature>
<evidence type="ECO:0000256" key="6">
    <source>
        <dbReference type="ARBA" id="ARBA00023136"/>
    </source>
</evidence>
<evidence type="ECO:0000313" key="10">
    <source>
        <dbReference type="EMBL" id="MBB5056043.1"/>
    </source>
</evidence>
<dbReference type="EMBL" id="JACHIP010000001">
    <property type="protein sequence ID" value="MBB5056043.1"/>
    <property type="molecule type" value="Genomic_DNA"/>
</dbReference>
<comment type="subcellular location">
    <subcellularLocation>
        <location evidence="1">Cell membrane</location>
        <topology evidence="1">Single-pass membrane protein</topology>
    </subcellularLocation>
</comment>
<gene>
    <name evidence="10" type="ORF">HDF16_000712</name>
</gene>
<organism evidence="10 11">
    <name type="scientific">Granulicella aggregans</name>
    <dbReference type="NCBI Taxonomy" id="474949"/>
    <lineage>
        <taxon>Bacteria</taxon>
        <taxon>Pseudomonadati</taxon>
        <taxon>Acidobacteriota</taxon>
        <taxon>Terriglobia</taxon>
        <taxon>Terriglobales</taxon>
        <taxon>Acidobacteriaceae</taxon>
        <taxon>Granulicella</taxon>
    </lineage>
</organism>
<dbReference type="AlphaFoldDB" id="A0A7W8E1N8"/>
<dbReference type="InterPro" id="IPR050330">
    <property type="entry name" value="Bact_OuterMem_StrucFunc"/>
</dbReference>
<keyword evidence="11" id="KW-1185">Reference proteome</keyword>
<keyword evidence="6 7" id="KW-0472">Membrane</keyword>
<dbReference type="SUPFAM" id="SSF103088">
    <property type="entry name" value="OmpA-like"/>
    <property type="match status" value="1"/>
</dbReference>
<evidence type="ECO:0000256" key="7">
    <source>
        <dbReference type="PROSITE-ProRule" id="PRU00473"/>
    </source>
</evidence>
<accession>A0A7W8E1N8</accession>
<evidence type="ECO:0000259" key="9">
    <source>
        <dbReference type="PROSITE" id="PS51123"/>
    </source>
</evidence>
<sequence>MRKKAVSHVSHERWLVSYADFITLLFAFFVVLFASSRGDKRKQVQVSDAMKSAFTEMGVFDPSSKTISLMNAGGATSAGKPVPMPMVEQSPEELKKAIDQVVATQVSQGKLAAGSVTTRITPDGLVISLHDAGFFASGSAEVNPVSLHILTTIIEALPNRRLRVEGHTDNVPIHTQQYATNWELSTARASAIARFIIERHTIEANNLSAAGYAEFHPVASNDTEDGRTQNRRVDIIVLSGQVS</sequence>
<dbReference type="Gene3D" id="3.30.1330.60">
    <property type="entry name" value="OmpA-like domain"/>
    <property type="match status" value="1"/>
</dbReference>
<comment type="caution">
    <text evidence="10">The sequence shown here is derived from an EMBL/GenBank/DDBJ whole genome shotgun (WGS) entry which is preliminary data.</text>
</comment>
<protein>
    <submittedName>
        <fullName evidence="10">Chemotaxis protein MotB</fullName>
    </submittedName>
</protein>
<feature type="domain" description="OmpA-like" evidence="9">
    <location>
        <begin position="122"/>
        <end position="241"/>
    </location>
</feature>
<dbReference type="CDD" id="cd07185">
    <property type="entry name" value="OmpA_C-like"/>
    <property type="match status" value="1"/>
</dbReference>
<dbReference type="InterPro" id="IPR025713">
    <property type="entry name" value="MotB-like_N_dom"/>
</dbReference>
<dbReference type="InterPro" id="IPR006665">
    <property type="entry name" value="OmpA-like"/>
</dbReference>
<evidence type="ECO:0000256" key="8">
    <source>
        <dbReference type="SAM" id="Phobius"/>
    </source>
</evidence>
<keyword evidence="5 8" id="KW-1133">Transmembrane helix</keyword>